<proteinExistence type="predicted"/>
<dbReference type="PANTHER" id="PTHR15020">
    <property type="entry name" value="FLAVIN REDUCTASE-RELATED"/>
    <property type="match status" value="1"/>
</dbReference>
<dbReference type="SUPFAM" id="SSF51735">
    <property type="entry name" value="NAD(P)-binding Rossmann-fold domains"/>
    <property type="match status" value="1"/>
</dbReference>
<keyword evidence="1" id="KW-0732">Signal</keyword>
<feature type="chain" id="PRO_5030583166" description="NAD(P)-binding domain-containing protein" evidence="1">
    <location>
        <begin position="22"/>
        <end position="364"/>
    </location>
</feature>
<reference evidence="3" key="1">
    <citation type="submission" date="2021-01" db="EMBL/GenBank/DDBJ databases">
        <authorList>
            <person name="Corre E."/>
            <person name="Pelletier E."/>
            <person name="Niang G."/>
            <person name="Scheremetjew M."/>
            <person name="Finn R."/>
            <person name="Kale V."/>
            <person name="Holt S."/>
            <person name="Cochrane G."/>
            <person name="Meng A."/>
            <person name="Brown T."/>
            <person name="Cohen L."/>
        </authorList>
    </citation>
    <scope>NUCLEOTIDE SEQUENCE</scope>
    <source>
        <strain evidence="3">CCMP3107</strain>
    </source>
</reference>
<protein>
    <recommendedName>
        <fullName evidence="2">NAD(P)-binding domain-containing protein</fullName>
    </recommendedName>
</protein>
<gene>
    <name evidence="3" type="ORF">HAKA00212_LOCUS1777</name>
</gene>
<dbReference type="Gene3D" id="3.40.50.720">
    <property type="entry name" value="NAD(P)-binding Rossmann-like Domain"/>
    <property type="match status" value="1"/>
</dbReference>
<accession>A0A7S3UTL3</accession>
<dbReference type="InterPro" id="IPR016040">
    <property type="entry name" value="NAD(P)-bd_dom"/>
</dbReference>
<dbReference type="AlphaFoldDB" id="A0A7S3UTL3"/>
<organism evidence="3">
    <name type="scientific">Heterosigma akashiwo</name>
    <name type="common">Chromophytic alga</name>
    <name type="synonym">Heterosigma carterae</name>
    <dbReference type="NCBI Taxonomy" id="2829"/>
    <lineage>
        <taxon>Eukaryota</taxon>
        <taxon>Sar</taxon>
        <taxon>Stramenopiles</taxon>
        <taxon>Ochrophyta</taxon>
        <taxon>Raphidophyceae</taxon>
        <taxon>Chattonellales</taxon>
        <taxon>Chattonellaceae</taxon>
        <taxon>Heterosigma</taxon>
    </lineage>
</organism>
<sequence length="364" mass="37420">MACTKVFGLMLLLAVLHESFCFTVGPTGATVNFKHSLKNDGASTRKIGYQMAADGPMDRREALRRVGSTGASLGLLSILSPQSAFASPGPVVVLGAGGKTGKECVYSLLRNGVPCIATSRSGAPQLDAAAVAAAGGGKKKEGALLSFAAANVVQETTLTEVITPGIAGVIFAASASKKGGTAKEVDYEGLVKVAKACIAAEVPRLVVVSSGGVSKPDSAVYKFLNLFGEIMKYKVMGEDEVKALYAAAGNPALGYTVVRPGGLTEEPAKGVAALELNQGDTKSGRIARADVAEIAVRALLDPAAKNTVFECYDADTSKPLNAVGASNIMKKKTSTEEAAATSTGLERRADSWGGLFKGLKPDKF</sequence>
<evidence type="ECO:0000313" key="3">
    <source>
        <dbReference type="EMBL" id="CAE0623113.1"/>
    </source>
</evidence>
<feature type="signal peptide" evidence="1">
    <location>
        <begin position="1"/>
        <end position="21"/>
    </location>
</feature>
<evidence type="ECO:0000256" key="1">
    <source>
        <dbReference type="SAM" id="SignalP"/>
    </source>
</evidence>
<dbReference type="InterPro" id="IPR036291">
    <property type="entry name" value="NAD(P)-bd_dom_sf"/>
</dbReference>
<dbReference type="Pfam" id="PF13460">
    <property type="entry name" value="NAD_binding_10"/>
    <property type="match status" value="1"/>
</dbReference>
<name>A0A7S3UTL3_HETAK</name>
<dbReference type="EMBL" id="HBIU01004798">
    <property type="protein sequence ID" value="CAE0623113.1"/>
    <property type="molecule type" value="Transcribed_RNA"/>
</dbReference>
<evidence type="ECO:0000259" key="2">
    <source>
        <dbReference type="Pfam" id="PF13460"/>
    </source>
</evidence>
<feature type="domain" description="NAD(P)-binding" evidence="2">
    <location>
        <begin position="95"/>
        <end position="302"/>
    </location>
</feature>
<dbReference type="PANTHER" id="PTHR15020:SF11">
    <property type="entry name" value="OS06G0360300 PROTEIN"/>
    <property type="match status" value="1"/>
</dbReference>